<keyword evidence="5 11" id="KW-0863">Zinc-finger</keyword>
<evidence type="ECO:0000313" key="16">
    <source>
        <dbReference type="Proteomes" id="UP000194236"/>
    </source>
</evidence>
<dbReference type="Proteomes" id="UP000194236">
    <property type="component" value="Unassembled WGS sequence"/>
</dbReference>
<evidence type="ECO:0000313" key="15">
    <source>
        <dbReference type="EMBL" id="OTF77869.1"/>
    </source>
</evidence>
<dbReference type="InterPro" id="IPR013955">
    <property type="entry name" value="Rep_factor-A_C"/>
</dbReference>
<dbReference type="OrthoDB" id="1751331at2759"/>
<keyword evidence="16" id="KW-1185">Reference proteome</keyword>
<keyword evidence="6 11" id="KW-0862">Zinc</keyword>
<comment type="function">
    <text evidence="9 11">As part of the heterotrimeric replication protein A complex (RPA/RP-A), binds and stabilizes single-stranded DNA intermediates, that form during DNA replication or upon DNA stress. It prevents their reannealing and in parallel, recruits and activates different proteins and complexes involved in DNA metabolism. Thereby, it plays an essential role both in DNA replication and the cellular response to DNA damage.</text>
</comment>
<sequence length="451" mass="51531">MKPRTTDDDIDIRPENVCPINVLTPFYNAWIIRALCVNKSPLRTYSNQRGQGKVFNFDVCDDSGEIRVTCFNDECDRFYDLIQKDRCYYIGRGMIKSANKKFSSVNNDYEISLTTHSFVKLCEDKQIEAPKLHYKFIPLARIAEMDANSTIDVVGVIRSVGEVESLISKKTSKELFKREVVIVDESLAEARLTLWGEQAQTFNGQTNQVLALKGVSIGDFKGKTLSARDSTKITVDPDLPENDRLAKWYRELSPDENFNQLSKTSDSAANFVSNNRFIGQIIPKKIQSGETLNFYTTATVQAFNRIQNHLYKSCGNNNCQKKISDNDGSGTYYCSKCDRTSVTFEWRLMISILLTDASGSFWATIFQDQAEKLLGKSVTELSRLYEEDQNLYIAAVDEIRLKQFSFRVYTRLDTYNGEIRMRNTIAQVFELKPKTFITNLMSSIEVLSRQL</sequence>
<feature type="domain" description="OB" evidence="12">
    <location>
        <begin position="46"/>
        <end position="110"/>
    </location>
</feature>
<dbReference type="InterPro" id="IPR031657">
    <property type="entry name" value="REPA_OB_2"/>
</dbReference>
<evidence type="ECO:0000256" key="11">
    <source>
        <dbReference type="RuleBase" id="RU364130"/>
    </source>
</evidence>
<protein>
    <recommendedName>
        <fullName evidence="11">Replication protein A subunit</fullName>
    </recommendedName>
</protein>
<evidence type="ECO:0000259" key="14">
    <source>
        <dbReference type="Pfam" id="PF16900"/>
    </source>
</evidence>
<dbReference type="Pfam" id="PF01336">
    <property type="entry name" value="tRNA_anti-codon"/>
    <property type="match status" value="1"/>
</dbReference>
<dbReference type="FunFam" id="2.40.50.140:FF:000041">
    <property type="entry name" value="Replication protein A subunit"/>
    <property type="match status" value="1"/>
</dbReference>
<proteinExistence type="inferred from homology"/>
<keyword evidence="8 11" id="KW-0539">Nucleus</keyword>
<dbReference type="PANTHER" id="PTHR47165">
    <property type="entry name" value="OS03G0429900 PROTEIN"/>
    <property type="match status" value="1"/>
</dbReference>
<dbReference type="NCBIfam" id="TIGR00617">
    <property type="entry name" value="rpa1"/>
    <property type="match status" value="1"/>
</dbReference>
<evidence type="ECO:0000256" key="3">
    <source>
        <dbReference type="ARBA" id="ARBA00022705"/>
    </source>
</evidence>
<organism evidence="15 16">
    <name type="scientific">Euroglyphus maynei</name>
    <name type="common">Mayne's house dust mite</name>
    <dbReference type="NCBI Taxonomy" id="6958"/>
    <lineage>
        <taxon>Eukaryota</taxon>
        <taxon>Metazoa</taxon>
        <taxon>Ecdysozoa</taxon>
        <taxon>Arthropoda</taxon>
        <taxon>Chelicerata</taxon>
        <taxon>Arachnida</taxon>
        <taxon>Acari</taxon>
        <taxon>Acariformes</taxon>
        <taxon>Sarcoptiformes</taxon>
        <taxon>Astigmata</taxon>
        <taxon>Psoroptidia</taxon>
        <taxon>Analgoidea</taxon>
        <taxon>Pyroglyphidae</taxon>
        <taxon>Pyroglyphinae</taxon>
        <taxon>Euroglyphus</taxon>
    </lineage>
</organism>
<dbReference type="GO" id="GO:0005634">
    <property type="term" value="C:nucleus"/>
    <property type="evidence" value="ECO:0007669"/>
    <property type="project" value="UniProtKB-SubCell"/>
</dbReference>
<accession>A0A1Y3BAI2</accession>
<dbReference type="InterPro" id="IPR012340">
    <property type="entry name" value="NA-bd_OB-fold"/>
</dbReference>
<evidence type="ECO:0000259" key="13">
    <source>
        <dbReference type="Pfam" id="PF08646"/>
    </source>
</evidence>
<comment type="caution">
    <text evidence="15">The sequence shown here is derived from an EMBL/GenBank/DDBJ whole genome shotgun (WGS) entry which is preliminary data.</text>
</comment>
<evidence type="ECO:0000256" key="7">
    <source>
        <dbReference type="ARBA" id="ARBA00023125"/>
    </source>
</evidence>
<dbReference type="EMBL" id="MUJZ01030538">
    <property type="protein sequence ID" value="OTF77869.1"/>
    <property type="molecule type" value="Genomic_DNA"/>
</dbReference>
<dbReference type="InterPro" id="IPR004365">
    <property type="entry name" value="NA-bd_OB_tRNA"/>
</dbReference>
<keyword evidence="3 11" id="KW-0235">DNA replication</keyword>
<comment type="similarity">
    <text evidence="2 11">Belongs to the replication factor A protein 1 family.</text>
</comment>
<dbReference type="Pfam" id="PF16900">
    <property type="entry name" value="REPA_OB_2"/>
    <property type="match status" value="1"/>
</dbReference>
<dbReference type="GO" id="GO:0006260">
    <property type="term" value="P:DNA replication"/>
    <property type="evidence" value="ECO:0007669"/>
    <property type="project" value="UniProtKB-KW"/>
</dbReference>
<evidence type="ECO:0000259" key="12">
    <source>
        <dbReference type="Pfam" id="PF01336"/>
    </source>
</evidence>
<dbReference type="CDD" id="cd04474">
    <property type="entry name" value="RPA1_DBD_A"/>
    <property type="match status" value="1"/>
</dbReference>
<dbReference type="PANTHER" id="PTHR47165:SF4">
    <property type="entry name" value="OS03G0429900 PROTEIN"/>
    <property type="match status" value="1"/>
</dbReference>
<evidence type="ECO:0000256" key="10">
    <source>
        <dbReference type="ARBA" id="ARBA00062035"/>
    </source>
</evidence>
<dbReference type="Gene3D" id="2.40.50.140">
    <property type="entry name" value="Nucleic acid-binding proteins"/>
    <property type="match status" value="3"/>
</dbReference>
<dbReference type="FunFam" id="2.40.50.140:FF:000090">
    <property type="entry name" value="Replication protein A subunit"/>
    <property type="match status" value="1"/>
</dbReference>
<evidence type="ECO:0000256" key="4">
    <source>
        <dbReference type="ARBA" id="ARBA00022723"/>
    </source>
</evidence>
<evidence type="ECO:0000256" key="1">
    <source>
        <dbReference type="ARBA" id="ARBA00004123"/>
    </source>
</evidence>
<comment type="subcellular location">
    <subcellularLocation>
        <location evidence="1 11">Nucleus</location>
    </subcellularLocation>
</comment>
<reference evidence="15 16" key="1">
    <citation type="submission" date="2017-03" db="EMBL/GenBank/DDBJ databases">
        <title>Genome Survey of Euroglyphus maynei.</title>
        <authorList>
            <person name="Arlian L.G."/>
            <person name="Morgan M.S."/>
            <person name="Rider S.D."/>
        </authorList>
    </citation>
    <scope>NUCLEOTIDE SEQUENCE [LARGE SCALE GENOMIC DNA]</scope>
    <source>
        <strain evidence="15">Arlian Lab</strain>
        <tissue evidence="15">Whole body</tissue>
    </source>
</reference>
<evidence type="ECO:0000256" key="6">
    <source>
        <dbReference type="ARBA" id="ARBA00022833"/>
    </source>
</evidence>
<evidence type="ECO:0000256" key="9">
    <source>
        <dbReference type="ARBA" id="ARBA00058595"/>
    </source>
</evidence>
<dbReference type="Pfam" id="PF08646">
    <property type="entry name" value="Rep_fac-A_C"/>
    <property type="match status" value="1"/>
</dbReference>
<keyword evidence="4 11" id="KW-0479">Metal-binding</keyword>
<dbReference type="InterPro" id="IPR004591">
    <property type="entry name" value="Rfa1"/>
</dbReference>
<gene>
    <name evidence="15" type="ORF">BLA29_005283</name>
</gene>
<comment type="subunit">
    <text evidence="10 11">Component of the heterotrimeric canonical replication protein A complex (RPA).</text>
</comment>
<evidence type="ECO:0000256" key="8">
    <source>
        <dbReference type="ARBA" id="ARBA00023242"/>
    </source>
</evidence>
<feature type="domain" description="Replication factor A C-terminal" evidence="13">
    <location>
        <begin position="295"/>
        <end position="434"/>
    </location>
</feature>
<keyword evidence="7 11" id="KW-0238">DNA-binding</keyword>
<dbReference type="CDD" id="cd04475">
    <property type="entry name" value="RPA1_DBD_B"/>
    <property type="match status" value="1"/>
</dbReference>
<dbReference type="GO" id="GO:0006281">
    <property type="term" value="P:DNA repair"/>
    <property type="evidence" value="ECO:0007669"/>
    <property type="project" value="InterPro"/>
</dbReference>
<evidence type="ECO:0000256" key="5">
    <source>
        <dbReference type="ARBA" id="ARBA00022771"/>
    </source>
</evidence>
<dbReference type="GO" id="GO:0006310">
    <property type="term" value="P:DNA recombination"/>
    <property type="evidence" value="ECO:0007669"/>
    <property type="project" value="InterPro"/>
</dbReference>
<dbReference type="InterPro" id="IPR047192">
    <property type="entry name" value="Euk_RPA1_DBD_C"/>
</dbReference>
<dbReference type="FunFam" id="2.40.50.140:FF:000064">
    <property type="entry name" value="Replication protein A subunit"/>
    <property type="match status" value="1"/>
</dbReference>
<dbReference type="AlphaFoldDB" id="A0A1Y3BAI2"/>
<dbReference type="SUPFAM" id="SSF50249">
    <property type="entry name" value="Nucleic acid-binding proteins"/>
    <property type="match status" value="3"/>
</dbReference>
<evidence type="ECO:0000256" key="2">
    <source>
        <dbReference type="ARBA" id="ARBA00005690"/>
    </source>
</evidence>
<name>A0A1Y3BAI2_EURMA</name>
<dbReference type="GO" id="GO:0003677">
    <property type="term" value="F:DNA binding"/>
    <property type="evidence" value="ECO:0007669"/>
    <property type="project" value="UniProtKB-KW"/>
</dbReference>
<dbReference type="CDD" id="cd04476">
    <property type="entry name" value="RPA1_DBD_C"/>
    <property type="match status" value="1"/>
</dbReference>
<feature type="domain" description="Replication protein A OB" evidence="14">
    <location>
        <begin position="140"/>
        <end position="236"/>
    </location>
</feature>
<dbReference type="GO" id="GO:0008270">
    <property type="term" value="F:zinc ion binding"/>
    <property type="evidence" value="ECO:0007669"/>
    <property type="project" value="UniProtKB-KW"/>
</dbReference>